<feature type="transmembrane region" description="Helical" evidence="1">
    <location>
        <begin position="6"/>
        <end position="32"/>
    </location>
</feature>
<name>A0A941I180_9MICO</name>
<evidence type="ECO:0000313" key="3">
    <source>
        <dbReference type="Proteomes" id="UP000677016"/>
    </source>
</evidence>
<feature type="transmembrane region" description="Helical" evidence="1">
    <location>
        <begin position="53"/>
        <end position="75"/>
    </location>
</feature>
<reference evidence="2" key="1">
    <citation type="submission" date="2021-04" db="EMBL/GenBank/DDBJ databases">
        <title>Phycicoccus avicenniae sp. nov., a novel endophytic actinomycetes isolated from branch of Avicennia mariana.</title>
        <authorList>
            <person name="Tuo L."/>
        </authorList>
    </citation>
    <scope>NUCLEOTIDE SEQUENCE</scope>
    <source>
        <strain evidence="2">BSK3Z-2</strain>
    </source>
</reference>
<evidence type="ECO:0000256" key="1">
    <source>
        <dbReference type="SAM" id="Phobius"/>
    </source>
</evidence>
<keyword evidence="1" id="KW-0472">Membrane</keyword>
<organism evidence="2 3">
    <name type="scientific">Phycicoccus avicenniae</name>
    <dbReference type="NCBI Taxonomy" id="2828860"/>
    <lineage>
        <taxon>Bacteria</taxon>
        <taxon>Bacillati</taxon>
        <taxon>Actinomycetota</taxon>
        <taxon>Actinomycetes</taxon>
        <taxon>Micrococcales</taxon>
        <taxon>Intrasporangiaceae</taxon>
        <taxon>Phycicoccus</taxon>
    </lineage>
</organism>
<comment type="caution">
    <text evidence="2">The sequence shown here is derived from an EMBL/GenBank/DDBJ whole genome shotgun (WGS) entry which is preliminary data.</text>
</comment>
<accession>A0A941I180</accession>
<evidence type="ECO:0000313" key="2">
    <source>
        <dbReference type="EMBL" id="MBR7744021.1"/>
    </source>
</evidence>
<sequence length="142" mass="14312">MSPDVPAVVLAVVAAWHAAFQVTVTALVYPVLLARSTREFAASHDAHSRRITLVVGPTYLAVLLACGWAVAAGGLGPTGVLAVLAQALVLALTAVAAAPTHGALGRRGPDPVLVRRLRRADLARTVVALAGLVAACVAVASG</sequence>
<keyword evidence="3" id="KW-1185">Reference proteome</keyword>
<proteinExistence type="predicted"/>
<evidence type="ECO:0008006" key="4">
    <source>
        <dbReference type="Google" id="ProtNLM"/>
    </source>
</evidence>
<dbReference type="EMBL" id="JAGSNF010000017">
    <property type="protein sequence ID" value="MBR7744021.1"/>
    <property type="molecule type" value="Genomic_DNA"/>
</dbReference>
<dbReference type="RefSeq" id="WP_211603347.1">
    <property type="nucleotide sequence ID" value="NZ_JAGSNF010000017.1"/>
</dbReference>
<keyword evidence="1" id="KW-0812">Transmembrane</keyword>
<gene>
    <name evidence="2" type="ORF">KC207_12040</name>
</gene>
<keyword evidence="1" id="KW-1133">Transmembrane helix</keyword>
<protein>
    <recommendedName>
        <fullName evidence="4">DUF1772 domain-containing protein</fullName>
    </recommendedName>
</protein>
<dbReference type="AlphaFoldDB" id="A0A941I180"/>
<feature type="transmembrane region" description="Helical" evidence="1">
    <location>
        <begin position="122"/>
        <end position="141"/>
    </location>
</feature>
<dbReference type="Proteomes" id="UP000677016">
    <property type="component" value="Unassembled WGS sequence"/>
</dbReference>
<feature type="transmembrane region" description="Helical" evidence="1">
    <location>
        <begin position="81"/>
        <end position="101"/>
    </location>
</feature>